<proteinExistence type="predicted"/>
<organism evidence="2 3">
    <name type="scientific">Sphagnum jensenii</name>
    <dbReference type="NCBI Taxonomy" id="128206"/>
    <lineage>
        <taxon>Eukaryota</taxon>
        <taxon>Viridiplantae</taxon>
        <taxon>Streptophyta</taxon>
        <taxon>Embryophyta</taxon>
        <taxon>Bryophyta</taxon>
        <taxon>Sphagnophytina</taxon>
        <taxon>Sphagnopsida</taxon>
        <taxon>Sphagnales</taxon>
        <taxon>Sphagnaceae</taxon>
        <taxon>Sphagnum</taxon>
    </lineage>
</organism>
<reference evidence="2" key="1">
    <citation type="submission" date="2024-02" db="EMBL/GenBank/DDBJ databases">
        <authorList>
            <consortium name="ELIXIR-Norway"/>
            <consortium name="Elixir Norway"/>
        </authorList>
    </citation>
    <scope>NUCLEOTIDE SEQUENCE</scope>
</reference>
<keyword evidence="3" id="KW-1185">Reference proteome</keyword>
<sequence>MAVSLCTNLGQTCRTHQVRRDGGDVSDCLVAMNVGNTNACRIWRDPADCAAEKSLVNSIATNPRGRRRASQFTTAASSAHGRKLQNCET</sequence>
<evidence type="ECO:0000313" key="3">
    <source>
        <dbReference type="Proteomes" id="UP001497444"/>
    </source>
</evidence>
<accession>A0ABP0VZZ7</accession>
<name>A0ABP0VZZ7_9BRYO</name>
<dbReference type="EMBL" id="OZ020107">
    <property type="protein sequence ID" value="CAK9259889.1"/>
    <property type="molecule type" value="Genomic_DNA"/>
</dbReference>
<feature type="region of interest" description="Disordered" evidence="1">
    <location>
        <begin position="61"/>
        <end position="89"/>
    </location>
</feature>
<protein>
    <submittedName>
        <fullName evidence="2">Uncharacterized protein</fullName>
    </submittedName>
</protein>
<gene>
    <name evidence="2" type="ORF">CSSPJE1EN1_LOCUS5367</name>
</gene>
<evidence type="ECO:0000313" key="2">
    <source>
        <dbReference type="EMBL" id="CAK9259889.1"/>
    </source>
</evidence>
<evidence type="ECO:0000256" key="1">
    <source>
        <dbReference type="SAM" id="MobiDB-lite"/>
    </source>
</evidence>
<dbReference type="Proteomes" id="UP001497444">
    <property type="component" value="Chromosome 12"/>
</dbReference>